<organism evidence="1 2">
    <name type="scientific">Nocardia rhamnosiphila</name>
    <dbReference type="NCBI Taxonomy" id="426716"/>
    <lineage>
        <taxon>Bacteria</taxon>
        <taxon>Bacillati</taxon>
        <taxon>Actinomycetota</taxon>
        <taxon>Actinomycetes</taxon>
        <taxon>Mycobacteriales</taxon>
        <taxon>Nocardiaceae</taxon>
        <taxon>Nocardia</taxon>
    </lineage>
</organism>
<evidence type="ECO:0000313" key="2">
    <source>
        <dbReference type="Proteomes" id="UP001550628"/>
    </source>
</evidence>
<proteinExistence type="predicted"/>
<dbReference type="Proteomes" id="UP001550628">
    <property type="component" value="Unassembled WGS sequence"/>
</dbReference>
<gene>
    <name evidence="1" type="ORF">ABZ510_03085</name>
</gene>
<reference evidence="1 2" key="1">
    <citation type="submission" date="2024-06" db="EMBL/GenBank/DDBJ databases">
        <title>The Natural Products Discovery Center: Release of the First 8490 Sequenced Strains for Exploring Actinobacteria Biosynthetic Diversity.</title>
        <authorList>
            <person name="Kalkreuter E."/>
            <person name="Kautsar S.A."/>
            <person name="Yang D."/>
            <person name="Bader C.D."/>
            <person name="Teijaro C.N."/>
            <person name="Fluegel L."/>
            <person name="Davis C.M."/>
            <person name="Simpson J.R."/>
            <person name="Lauterbach L."/>
            <person name="Steele A.D."/>
            <person name="Gui C."/>
            <person name="Meng S."/>
            <person name="Li G."/>
            <person name="Viehrig K."/>
            <person name="Ye F."/>
            <person name="Su P."/>
            <person name="Kiefer A.F."/>
            <person name="Nichols A."/>
            <person name="Cepeda A.J."/>
            <person name="Yan W."/>
            <person name="Fan B."/>
            <person name="Jiang Y."/>
            <person name="Adhikari A."/>
            <person name="Zheng C.-J."/>
            <person name="Schuster L."/>
            <person name="Cowan T.M."/>
            <person name="Smanski M.J."/>
            <person name="Chevrette M.G."/>
            <person name="De Carvalho L.P.S."/>
            <person name="Shen B."/>
        </authorList>
    </citation>
    <scope>NUCLEOTIDE SEQUENCE [LARGE SCALE GENOMIC DNA]</scope>
    <source>
        <strain evidence="1 2">NPDC019708</strain>
    </source>
</reference>
<accession>A0ABV2WIW2</accession>
<dbReference type="EMBL" id="JBEYBF010000001">
    <property type="protein sequence ID" value="MEU1950821.1"/>
    <property type="molecule type" value="Genomic_DNA"/>
</dbReference>
<evidence type="ECO:0000313" key="1">
    <source>
        <dbReference type="EMBL" id="MEU1950821.1"/>
    </source>
</evidence>
<protein>
    <recommendedName>
        <fullName evidence="3">HTH araC/xylS-type domain-containing protein</fullName>
    </recommendedName>
</protein>
<sequence length="221" mass="24605">MNDTPNRLRRYAARAAVTPEMVVRVRLRELHTFTHTGQFDRVAAAHRFTDAHSFDRFVDALLDIGGIDYDGLRQVEDAHRDTAQRVAGAARHGPRLTVWSAATLSRFTVCRSDGQVVWRDRFRSRLGGIDAAQISAQHAIWLAGRAREHLGADAATVDLRLARGRGLDDQALHREALSAALVLETTVIALHNPAAECSRDTDLVDWHTCDLSTLHQHQDPP</sequence>
<evidence type="ECO:0008006" key="3">
    <source>
        <dbReference type="Google" id="ProtNLM"/>
    </source>
</evidence>
<keyword evidence="2" id="KW-1185">Reference proteome</keyword>
<comment type="caution">
    <text evidence="1">The sequence shown here is derived from an EMBL/GenBank/DDBJ whole genome shotgun (WGS) entry which is preliminary data.</text>
</comment>
<dbReference type="RefSeq" id="WP_356954216.1">
    <property type="nucleotide sequence ID" value="NZ_JBEYBD010000002.1"/>
</dbReference>
<name>A0ABV2WIW2_9NOCA</name>